<proteinExistence type="predicted"/>
<sequence length="79" mass="9586">MLIYVNNPHPEITYKQYQKLIKTLLLESEQNDLKLEQFERMIEGWFTDKDVHSNYNIVHFATPGVLKTQFYKNIYRYGQ</sequence>
<reference evidence="1 2" key="1">
    <citation type="submission" date="2015-02" db="EMBL/GenBank/DDBJ databases">
        <title>Improved understanding of the partial-nitritation anammox process through 23 genomes representing the majority of the microbial community.</title>
        <authorList>
            <person name="Speth D.R."/>
            <person name="In T Zandt M."/>
            <person name="Guerrero Cruz S."/>
            <person name="Jetten M.S."/>
            <person name="Dutilh B.E."/>
        </authorList>
    </citation>
    <scope>NUCLEOTIDE SEQUENCE [LARGE SCALE GENOMIC DNA]</scope>
    <source>
        <strain evidence="1">OLB21</strain>
    </source>
</reference>
<gene>
    <name evidence="1" type="ORF">UZ20_WS6002000648</name>
</gene>
<dbReference type="AlphaFoldDB" id="A0A136KIL1"/>
<dbReference type="STRING" id="1617427.UZ20_WS6002000648"/>
<accession>A0A136KIL1</accession>
<organism evidence="1 2">
    <name type="scientific">candidate division WS6 bacterium OLB21</name>
    <dbReference type="NCBI Taxonomy" id="1617427"/>
    <lineage>
        <taxon>Bacteria</taxon>
        <taxon>Candidatus Dojkabacteria</taxon>
    </lineage>
</organism>
<name>A0A136KIL1_9BACT</name>
<comment type="caution">
    <text evidence="1">The sequence shown here is derived from an EMBL/GenBank/DDBJ whole genome shotgun (WGS) entry which is preliminary data.</text>
</comment>
<dbReference type="EMBL" id="JYPD01000020">
    <property type="protein sequence ID" value="KXK09247.1"/>
    <property type="molecule type" value="Genomic_DNA"/>
</dbReference>
<evidence type="ECO:0000313" key="2">
    <source>
        <dbReference type="Proteomes" id="UP000070449"/>
    </source>
</evidence>
<evidence type="ECO:0000313" key="1">
    <source>
        <dbReference type="EMBL" id="KXK09247.1"/>
    </source>
</evidence>
<protein>
    <submittedName>
        <fullName evidence="1">Uncharacterized protein</fullName>
    </submittedName>
</protein>
<dbReference type="Proteomes" id="UP000070449">
    <property type="component" value="Unassembled WGS sequence"/>
</dbReference>